<protein>
    <recommendedName>
        <fullName evidence="4">SAM domain-containing protein</fullName>
    </recommendedName>
</protein>
<proteinExistence type="predicted"/>
<evidence type="ECO:0000313" key="3">
    <source>
        <dbReference type="Proteomes" id="UP001163046"/>
    </source>
</evidence>
<keyword evidence="3" id="KW-1185">Reference proteome</keyword>
<dbReference type="Proteomes" id="UP001163046">
    <property type="component" value="Unassembled WGS sequence"/>
</dbReference>
<evidence type="ECO:0000256" key="1">
    <source>
        <dbReference type="SAM" id="MobiDB-lite"/>
    </source>
</evidence>
<organism evidence="2 3">
    <name type="scientific">Desmophyllum pertusum</name>
    <dbReference type="NCBI Taxonomy" id="174260"/>
    <lineage>
        <taxon>Eukaryota</taxon>
        <taxon>Metazoa</taxon>
        <taxon>Cnidaria</taxon>
        <taxon>Anthozoa</taxon>
        <taxon>Hexacorallia</taxon>
        <taxon>Scleractinia</taxon>
        <taxon>Caryophylliina</taxon>
        <taxon>Caryophylliidae</taxon>
        <taxon>Desmophyllum</taxon>
    </lineage>
</organism>
<gene>
    <name evidence="2" type="ORF">OS493_001521</name>
</gene>
<comment type="caution">
    <text evidence="2">The sequence shown here is derived from an EMBL/GenBank/DDBJ whole genome shotgun (WGS) entry which is preliminary data.</text>
</comment>
<dbReference type="EMBL" id="MU826350">
    <property type="protein sequence ID" value="KAJ7381387.1"/>
    <property type="molecule type" value="Genomic_DNA"/>
</dbReference>
<feature type="region of interest" description="Disordered" evidence="1">
    <location>
        <begin position="64"/>
        <end position="86"/>
    </location>
</feature>
<sequence length="101" mass="11393">MLQAYKFQPHQMDSTAVRMASDKDFQALGLQRRGDILALRSFVSSGAADEEKEGKKRKLLLLSKQLGSKSTKKKTSSSSPRGSFSHQRTTTLYLLEMHIYI</sequence>
<dbReference type="AlphaFoldDB" id="A0A9X0CZ79"/>
<accession>A0A9X0CZ79</accession>
<evidence type="ECO:0000313" key="2">
    <source>
        <dbReference type="EMBL" id="KAJ7381387.1"/>
    </source>
</evidence>
<name>A0A9X0CZ79_9CNID</name>
<reference evidence="2" key="1">
    <citation type="submission" date="2023-01" db="EMBL/GenBank/DDBJ databases">
        <title>Genome assembly of the deep-sea coral Lophelia pertusa.</title>
        <authorList>
            <person name="Herrera S."/>
            <person name="Cordes E."/>
        </authorList>
    </citation>
    <scope>NUCLEOTIDE SEQUENCE</scope>
    <source>
        <strain evidence="2">USNM1676648</strain>
        <tissue evidence="2">Polyp</tissue>
    </source>
</reference>
<evidence type="ECO:0008006" key="4">
    <source>
        <dbReference type="Google" id="ProtNLM"/>
    </source>
</evidence>